<dbReference type="InterPro" id="IPR029068">
    <property type="entry name" value="Glyas_Bleomycin-R_OHBP_Dase"/>
</dbReference>
<dbReference type="Gene3D" id="1.10.1740.10">
    <property type="match status" value="1"/>
</dbReference>
<keyword evidence="5" id="KW-0804">Transcription</keyword>
<evidence type="ECO:0000313" key="9">
    <source>
        <dbReference type="Proteomes" id="UP000670947"/>
    </source>
</evidence>
<dbReference type="InterPro" id="IPR013249">
    <property type="entry name" value="RNA_pol_sigma70_r4_t2"/>
</dbReference>
<keyword evidence="4" id="KW-0238">DNA-binding</keyword>
<keyword evidence="3" id="KW-0731">Sigma factor</keyword>
<dbReference type="Gene3D" id="1.10.10.10">
    <property type="entry name" value="Winged helix-like DNA-binding domain superfamily/Winged helix DNA-binding domain"/>
    <property type="match status" value="1"/>
</dbReference>
<dbReference type="SUPFAM" id="SSF88659">
    <property type="entry name" value="Sigma3 and sigma4 domains of RNA polymerase sigma factors"/>
    <property type="match status" value="1"/>
</dbReference>
<dbReference type="PANTHER" id="PTHR43133">
    <property type="entry name" value="RNA POLYMERASE ECF-TYPE SIGMA FACTO"/>
    <property type="match status" value="1"/>
</dbReference>
<dbReference type="Proteomes" id="UP000670947">
    <property type="component" value="Unassembled WGS sequence"/>
</dbReference>
<keyword evidence="2" id="KW-0805">Transcription regulation</keyword>
<evidence type="ECO:0000256" key="4">
    <source>
        <dbReference type="ARBA" id="ARBA00023125"/>
    </source>
</evidence>
<dbReference type="SUPFAM" id="SSF88946">
    <property type="entry name" value="Sigma2 domain of RNA polymerase sigma factors"/>
    <property type="match status" value="1"/>
</dbReference>
<gene>
    <name evidence="8" type="ORF">I8J29_02350</name>
</gene>
<protein>
    <submittedName>
        <fullName evidence="8">RNA polymerase sigma factor</fullName>
    </submittedName>
</protein>
<sequence length="234" mass="25659">MRRPLLRYCRQLTGCGWDAEDLAQEAILRLLGVTAEKPARDISFRYACRTARNLWIDRTRRSSRIAMVPYPEEAPRGAFGASDDELDVREHLEELAWRLPPKPFVILLFMDVFDFTAKETAAWLGGSEVAAQVALSRARARLRAMKRDAGEKGAGRGNRPVNAAAGNASGHAAFFEAVLNAFRERQPAAIQEAYLALSASGARLNGIRALGGKTHFAFQDPDGNVLMVVSAFGA</sequence>
<dbReference type="EMBL" id="JAGGDJ010000001">
    <property type="protein sequence ID" value="MBO7743021.1"/>
    <property type="molecule type" value="Genomic_DNA"/>
</dbReference>
<feature type="domain" description="RNA polymerase sigma factor 70 region 4 type 2" evidence="7">
    <location>
        <begin position="98"/>
        <end position="142"/>
    </location>
</feature>
<dbReference type="Pfam" id="PF08281">
    <property type="entry name" value="Sigma70_r4_2"/>
    <property type="match status" value="1"/>
</dbReference>
<evidence type="ECO:0000256" key="2">
    <source>
        <dbReference type="ARBA" id="ARBA00023015"/>
    </source>
</evidence>
<dbReference type="Pfam" id="PF04542">
    <property type="entry name" value="Sigma70_r2"/>
    <property type="match status" value="1"/>
</dbReference>
<proteinExistence type="inferred from homology"/>
<dbReference type="InterPro" id="IPR036388">
    <property type="entry name" value="WH-like_DNA-bd_sf"/>
</dbReference>
<dbReference type="SUPFAM" id="SSF54593">
    <property type="entry name" value="Glyoxalase/Bleomycin resistance protein/Dihydroxybiphenyl dioxygenase"/>
    <property type="match status" value="1"/>
</dbReference>
<name>A0ABS3W485_9BACL</name>
<dbReference type="PANTHER" id="PTHR43133:SF8">
    <property type="entry name" value="RNA POLYMERASE SIGMA FACTOR HI_1459-RELATED"/>
    <property type="match status" value="1"/>
</dbReference>
<comment type="caution">
    <text evidence="8">The sequence shown here is derived from an EMBL/GenBank/DDBJ whole genome shotgun (WGS) entry which is preliminary data.</text>
</comment>
<feature type="domain" description="RNA polymerase sigma-70 region 2" evidence="6">
    <location>
        <begin position="2"/>
        <end position="64"/>
    </location>
</feature>
<dbReference type="RefSeq" id="WP_208845967.1">
    <property type="nucleotide sequence ID" value="NZ_JAGGDJ010000001.1"/>
</dbReference>
<evidence type="ECO:0000256" key="1">
    <source>
        <dbReference type="ARBA" id="ARBA00010641"/>
    </source>
</evidence>
<evidence type="ECO:0000259" key="6">
    <source>
        <dbReference type="Pfam" id="PF04542"/>
    </source>
</evidence>
<dbReference type="InterPro" id="IPR013324">
    <property type="entry name" value="RNA_pol_sigma_r3/r4-like"/>
</dbReference>
<accession>A0ABS3W485</accession>
<comment type="similarity">
    <text evidence="1">Belongs to the sigma-70 factor family. ECF subfamily.</text>
</comment>
<dbReference type="InterPro" id="IPR013325">
    <property type="entry name" value="RNA_pol_sigma_r2"/>
</dbReference>
<keyword evidence="9" id="KW-1185">Reference proteome</keyword>
<reference evidence="8 9" key="1">
    <citation type="submission" date="2021-03" db="EMBL/GenBank/DDBJ databases">
        <title>Paenibacillus artemisicola MWE-103 whole genome sequence.</title>
        <authorList>
            <person name="Ham Y.J."/>
        </authorList>
    </citation>
    <scope>NUCLEOTIDE SEQUENCE [LARGE SCALE GENOMIC DNA]</scope>
    <source>
        <strain evidence="8 9">MWE-103</strain>
    </source>
</reference>
<evidence type="ECO:0000313" key="8">
    <source>
        <dbReference type="EMBL" id="MBO7743021.1"/>
    </source>
</evidence>
<organism evidence="8 9">
    <name type="scientific">Paenibacillus artemisiicola</name>
    <dbReference type="NCBI Taxonomy" id="1172618"/>
    <lineage>
        <taxon>Bacteria</taxon>
        <taxon>Bacillati</taxon>
        <taxon>Bacillota</taxon>
        <taxon>Bacilli</taxon>
        <taxon>Bacillales</taxon>
        <taxon>Paenibacillaceae</taxon>
        <taxon>Paenibacillus</taxon>
    </lineage>
</organism>
<dbReference type="InterPro" id="IPR039425">
    <property type="entry name" value="RNA_pol_sigma-70-like"/>
</dbReference>
<evidence type="ECO:0000259" key="7">
    <source>
        <dbReference type="Pfam" id="PF08281"/>
    </source>
</evidence>
<evidence type="ECO:0000256" key="3">
    <source>
        <dbReference type="ARBA" id="ARBA00023082"/>
    </source>
</evidence>
<dbReference type="InterPro" id="IPR007627">
    <property type="entry name" value="RNA_pol_sigma70_r2"/>
</dbReference>
<evidence type="ECO:0000256" key="5">
    <source>
        <dbReference type="ARBA" id="ARBA00023163"/>
    </source>
</evidence>